<feature type="repeat" description="WD" evidence="3">
    <location>
        <begin position="226"/>
        <end position="266"/>
    </location>
</feature>
<keyword evidence="1 3" id="KW-0853">WD repeat</keyword>
<evidence type="ECO:0000256" key="1">
    <source>
        <dbReference type="ARBA" id="ARBA00022574"/>
    </source>
</evidence>
<dbReference type="Pfam" id="PF00400">
    <property type="entry name" value="WD40"/>
    <property type="match status" value="2"/>
</dbReference>
<feature type="compositionally biased region" description="Acidic residues" evidence="4">
    <location>
        <begin position="343"/>
        <end position="352"/>
    </location>
</feature>
<dbReference type="PANTHER" id="PTHR14221">
    <property type="entry name" value="WD REPEAT DOMAIN 44"/>
    <property type="match status" value="1"/>
</dbReference>
<dbReference type="Gene3D" id="2.130.10.10">
    <property type="entry name" value="YVTN repeat-like/Quinoprotein amine dehydrogenase"/>
    <property type="match status" value="2"/>
</dbReference>
<gene>
    <name evidence="5" type="ORF">CTAYLR_001272</name>
</gene>
<name>A0AAD7XLC9_9STRA</name>
<dbReference type="InterPro" id="IPR036322">
    <property type="entry name" value="WD40_repeat_dom_sf"/>
</dbReference>
<evidence type="ECO:0000313" key="5">
    <source>
        <dbReference type="EMBL" id="KAJ8602448.1"/>
    </source>
</evidence>
<feature type="region of interest" description="Disordered" evidence="4">
    <location>
        <begin position="587"/>
        <end position="655"/>
    </location>
</feature>
<dbReference type="InterPro" id="IPR040324">
    <property type="entry name" value="WDR44/Dgr2"/>
</dbReference>
<organism evidence="5 6">
    <name type="scientific">Chrysophaeum taylorii</name>
    <dbReference type="NCBI Taxonomy" id="2483200"/>
    <lineage>
        <taxon>Eukaryota</taxon>
        <taxon>Sar</taxon>
        <taxon>Stramenopiles</taxon>
        <taxon>Ochrophyta</taxon>
        <taxon>Pelagophyceae</taxon>
        <taxon>Pelagomonadales</taxon>
        <taxon>Pelagomonadaceae</taxon>
        <taxon>Chrysophaeum</taxon>
    </lineage>
</organism>
<reference evidence="5" key="1">
    <citation type="submission" date="2023-01" db="EMBL/GenBank/DDBJ databases">
        <title>Metagenome sequencing of chrysophaentin producing Chrysophaeum taylorii.</title>
        <authorList>
            <person name="Davison J."/>
            <person name="Bewley C."/>
        </authorList>
    </citation>
    <scope>NUCLEOTIDE SEQUENCE</scope>
    <source>
        <strain evidence="5">NIES-1699</strain>
    </source>
</reference>
<evidence type="ECO:0000256" key="2">
    <source>
        <dbReference type="ARBA" id="ARBA00022737"/>
    </source>
</evidence>
<protein>
    <submittedName>
        <fullName evidence="5">Uncharacterized protein</fullName>
    </submittedName>
</protein>
<dbReference type="PROSITE" id="PS50082">
    <property type="entry name" value="WD_REPEATS_2"/>
    <property type="match status" value="2"/>
</dbReference>
<comment type="caution">
    <text evidence="5">The sequence shown here is derived from an EMBL/GenBank/DDBJ whole genome shotgun (WGS) entry which is preliminary data.</text>
</comment>
<accession>A0AAD7XLC9</accession>
<keyword evidence="2" id="KW-0677">Repeat</keyword>
<evidence type="ECO:0000256" key="4">
    <source>
        <dbReference type="SAM" id="MobiDB-lite"/>
    </source>
</evidence>
<dbReference type="Proteomes" id="UP001230188">
    <property type="component" value="Unassembled WGS sequence"/>
</dbReference>
<sequence>MEAVSCADVLHPAPVDVEAGVMAAKRAAKRLESKYGVNGRIPEAPRHRHLLTSLRRAGIPSARKREESGLRFAAKVAETTVTMPATPPPQGFERASRVCIRVCDGPVWALACSQRGLIATGGADGAVCVRQVAALVHRLVVADQVGMVSSEPGVVTLVGHTGPVFDVNFAPDEEKGGTAYDSASLLVSASADATARLWRVEPQHTTGSEDASDDAVGGLQACCAMVFSHGAAVFAAAFLDRTTFATGGLDRNLRLWHVPSQRATSWAHCNDAITAVCVRAPRHNGRTKLAVGLRGGQIFSYTSKAHDKLDFDEMYLATVRAGAFLEAERVGTSGTHQRLYDDAASDEEDDESPSTTSTRRRGTKKWLPLLGGAQRRSPSVHAGDGTPNDLPPAEDLPDDDDAAADAEAVATPDFVRRRVTAVAWYADPIERDDAEQLKLMVASNSSAIHIYAAARPNKPPHKMLSGGYRFTLGCGAEPSESGRLAVGGSEDGTILVWRLNDVSYLAHPSVVDIGVNVNAKIHAVTRACFVPAKAAYSVLFGGGERLSEDGASQSSQASDEDLSTAFILAADYSGRLVALRRGDSASKSTLRIPCTPPGRAAPPPASPATNNPLASLEVAVRHEKDLDGDLEQEEEVAPPAEPSSPDPDSDARPVV</sequence>
<dbReference type="InterPro" id="IPR001680">
    <property type="entry name" value="WD40_rpt"/>
</dbReference>
<evidence type="ECO:0000313" key="6">
    <source>
        <dbReference type="Proteomes" id="UP001230188"/>
    </source>
</evidence>
<proteinExistence type="predicted"/>
<dbReference type="SUPFAM" id="SSF50978">
    <property type="entry name" value="WD40 repeat-like"/>
    <property type="match status" value="1"/>
</dbReference>
<feature type="compositionally biased region" description="Pro residues" evidence="4">
    <location>
        <begin position="594"/>
        <end position="606"/>
    </location>
</feature>
<feature type="repeat" description="WD" evidence="3">
    <location>
        <begin position="157"/>
        <end position="208"/>
    </location>
</feature>
<feature type="region of interest" description="Disordered" evidence="4">
    <location>
        <begin position="335"/>
        <end position="400"/>
    </location>
</feature>
<evidence type="ECO:0000256" key="3">
    <source>
        <dbReference type="PROSITE-ProRule" id="PRU00221"/>
    </source>
</evidence>
<dbReference type="InterPro" id="IPR015943">
    <property type="entry name" value="WD40/YVTN_repeat-like_dom_sf"/>
</dbReference>
<dbReference type="EMBL" id="JAQMWT010000379">
    <property type="protein sequence ID" value="KAJ8602448.1"/>
    <property type="molecule type" value="Genomic_DNA"/>
</dbReference>
<dbReference type="PANTHER" id="PTHR14221:SF0">
    <property type="entry name" value="WD REPEAT-CONTAINING PROTEIN 44"/>
    <property type="match status" value="1"/>
</dbReference>
<dbReference type="AlphaFoldDB" id="A0AAD7XLC9"/>
<dbReference type="SMART" id="SM00320">
    <property type="entry name" value="WD40"/>
    <property type="match status" value="4"/>
</dbReference>
<keyword evidence="6" id="KW-1185">Reference proteome</keyword>